<dbReference type="Gene3D" id="3.30.2310.10">
    <property type="entry name" value="YaeB-like"/>
    <property type="match status" value="1"/>
</dbReference>
<dbReference type="Proteomes" id="UP000175691">
    <property type="component" value="Unassembled WGS sequence"/>
</dbReference>
<evidence type="ECO:0000256" key="1">
    <source>
        <dbReference type="ARBA" id="ARBA00022691"/>
    </source>
</evidence>
<dbReference type="SUPFAM" id="SSF118196">
    <property type="entry name" value="YaeB-like"/>
    <property type="match status" value="1"/>
</dbReference>
<keyword evidence="5" id="KW-1185">Reference proteome</keyword>
<name>A0A1E7Z7X2_9ALTE</name>
<dbReference type="PROSITE" id="PS01318">
    <property type="entry name" value="TSAA_1"/>
    <property type="match status" value="1"/>
</dbReference>
<dbReference type="PANTHER" id="PTHR12818">
    <property type="entry name" value="TRNA (ADENINE(37)-N6)-METHYLTRANSFERASE"/>
    <property type="match status" value="1"/>
</dbReference>
<dbReference type="InterPro" id="IPR023370">
    <property type="entry name" value="TrmO-like_N"/>
</dbReference>
<keyword evidence="4" id="KW-0489">Methyltransferase</keyword>
<dbReference type="InterPro" id="IPR036414">
    <property type="entry name" value="YaeB_N_sf"/>
</dbReference>
<keyword evidence="1" id="KW-0949">S-adenosyl-L-methionine</keyword>
<dbReference type="InterPro" id="IPR041369">
    <property type="entry name" value="TrmO_C"/>
</dbReference>
<feature type="domain" description="TsaA-like" evidence="3">
    <location>
        <begin position="7"/>
        <end position="147"/>
    </location>
</feature>
<comment type="similarity">
    <text evidence="2">Belongs to the tRNA methyltransferase O family.</text>
</comment>
<sequence>MALPTNILPIGTIETPFKQKFAIPRQPNLADARGIITFGDEFADPRAFEDIENYSHLWLLFYFHETAERGWKPAVKAPRLGGNATTGVFASRSTHRPNSIGMSVVKNNGVTVKNGKAILRVSGVDLVSGTPILDIKPYIAYADAISSATDSITAVAPIPALTVTLSSQAQQCCQQLHNDFPDLESLIRAVLAQDPRPAYKQKLQCDPKTYKVMLYNFDISWRVTNDGVVVEAIDGTA</sequence>
<dbReference type="PROSITE" id="PS51668">
    <property type="entry name" value="TSAA_2"/>
    <property type="match status" value="1"/>
</dbReference>
<dbReference type="Gene3D" id="2.40.30.70">
    <property type="entry name" value="YaeB-like"/>
    <property type="match status" value="1"/>
</dbReference>
<dbReference type="AlphaFoldDB" id="A0A1E7Z7X2"/>
<accession>A0A1E7Z7X2</accession>
<dbReference type="EMBL" id="MDHN01000039">
    <property type="protein sequence ID" value="OFC69494.1"/>
    <property type="molecule type" value="Genomic_DNA"/>
</dbReference>
<dbReference type="InterPro" id="IPR040372">
    <property type="entry name" value="YaeB-like"/>
</dbReference>
<evidence type="ECO:0000259" key="3">
    <source>
        <dbReference type="PROSITE" id="PS51668"/>
    </source>
</evidence>
<reference evidence="4 5" key="1">
    <citation type="submission" date="2016-08" db="EMBL/GenBank/DDBJ databases">
        <authorList>
            <person name="Seilhamer J.J."/>
        </authorList>
    </citation>
    <scope>NUCLEOTIDE SEQUENCE [LARGE SCALE GENOMIC DNA]</scope>
    <source>
        <strain evidence="4 5">KCTC 42603</strain>
    </source>
</reference>
<dbReference type="NCBIfam" id="TIGR00104">
    <property type="entry name" value="tRNA_TsaA"/>
    <property type="match status" value="1"/>
</dbReference>
<keyword evidence="4" id="KW-0808">Transferase</keyword>
<dbReference type="RefSeq" id="WP_070126636.1">
    <property type="nucleotide sequence ID" value="NZ_MDHN01000039.1"/>
</dbReference>
<dbReference type="Pfam" id="PF18389">
    <property type="entry name" value="TrmO_C"/>
    <property type="match status" value="1"/>
</dbReference>
<dbReference type="Pfam" id="PF01980">
    <property type="entry name" value="TrmO_N"/>
    <property type="match status" value="1"/>
</dbReference>
<evidence type="ECO:0000313" key="5">
    <source>
        <dbReference type="Proteomes" id="UP000175691"/>
    </source>
</evidence>
<dbReference type="PANTHER" id="PTHR12818:SF0">
    <property type="entry name" value="TRNA (ADENINE(37)-N6)-METHYLTRANSFERASE"/>
    <property type="match status" value="1"/>
</dbReference>
<dbReference type="OrthoDB" id="9804309at2"/>
<dbReference type="InterPro" id="IPR023368">
    <property type="entry name" value="UPF0066_cons_site"/>
</dbReference>
<organism evidence="4 5">
    <name type="scientific">Alteromonas confluentis</name>
    <dbReference type="NCBI Taxonomy" id="1656094"/>
    <lineage>
        <taxon>Bacteria</taxon>
        <taxon>Pseudomonadati</taxon>
        <taxon>Pseudomonadota</taxon>
        <taxon>Gammaproteobacteria</taxon>
        <taxon>Alteromonadales</taxon>
        <taxon>Alteromonadaceae</taxon>
        <taxon>Alteromonas/Salinimonas group</taxon>
        <taxon>Alteromonas</taxon>
    </lineage>
</organism>
<evidence type="ECO:0000256" key="2">
    <source>
        <dbReference type="ARBA" id="ARBA00033753"/>
    </source>
</evidence>
<dbReference type="GO" id="GO:0032259">
    <property type="term" value="P:methylation"/>
    <property type="evidence" value="ECO:0007669"/>
    <property type="project" value="UniProtKB-KW"/>
</dbReference>
<dbReference type="GO" id="GO:0089715">
    <property type="term" value="F:tRNA (L-threonylcarbamoyladenosine(37)-C2) methyltransferase activity"/>
    <property type="evidence" value="ECO:0007669"/>
    <property type="project" value="TreeGrafter"/>
</dbReference>
<dbReference type="CDD" id="cd09281">
    <property type="entry name" value="UPF0066"/>
    <property type="match status" value="1"/>
</dbReference>
<dbReference type="InterPro" id="IPR036413">
    <property type="entry name" value="YaeB-like_sf"/>
</dbReference>
<gene>
    <name evidence="4" type="ORF">BFC18_17340</name>
</gene>
<dbReference type="STRING" id="1656094.BFC18_17340"/>
<proteinExistence type="inferred from homology"/>
<comment type="caution">
    <text evidence="4">The sequence shown here is derived from an EMBL/GenBank/DDBJ whole genome shotgun (WGS) entry which is preliminary data.</text>
</comment>
<protein>
    <submittedName>
        <fullName evidence="4">tRNA (N6-threonylcarbamoyladenosine(37)-N6)-methyltransferase TrmO</fullName>
    </submittedName>
</protein>
<evidence type="ECO:0000313" key="4">
    <source>
        <dbReference type="EMBL" id="OFC69494.1"/>
    </source>
</evidence>